<dbReference type="AlphaFoldDB" id="A0A0W1R791"/>
<name>A0A0W1R791_9EURY</name>
<reference evidence="1 2" key="1">
    <citation type="submission" date="2015-12" db="EMBL/GenBank/DDBJ databases">
        <title>Haloprofundus marisrubri gen. nov., sp. nov., an extremely halophilic archaeon isolated from the Discovery deep brine-seawater interface in the Red Sea.</title>
        <authorList>
            <person name="Zhang G."/>
            <person name="Stingl U."/>
            <person name="Rashid M."/>
        </authorList>
    </citation>
    <scope>NUCLEOTIDE SEQUENCE [LARGE SCALE GENOMIC DNA]</scope>
    <source>
        <strain evidence="1 2">SB9</strain>
    </source>
</reference>
<dbReference type="Proteomes" id="UP000054387">
    <property type="component" value="Unassembled WGS sequence"/>
</dbReference>
<dbReference type="STRING" id="1514971.AUR64_16855"/>
<proteinExistence type="predicted"/>
<keyword evidence="2" id="KW-1185">Reference proteome</keyword>
<evidence type="ECO:0000313" key="2">
    <source>
        <dbReference type="Proteomes" id="UP000054387"/>
    </source>
</evidence>
<dbReference type="Pfam" id="PF18950">
    <property type="entry name" value="DUF5694"/>
    <property type="match status" value="1"/>
</dbReference>
<protein>
    <submittedName>
        <fullName evidence="1">Uncharacterized protein</fullName>
    </submittedName>
</protein>
<gene>
    <name evidence="1" type="ORF">AUR64_16855</name>
</gene>
<accession>A0A0W1R791</accession>
<dbReference type="InterPro" id="IPR043749">
    <property type="entry name" value="DUF5694"/>
</dbReference>
<comment type="caution">
    <text evidence="1">The sequence shown here is derived from an EMBL/GenBank/DDBJ whole genome shotgun (WGS) entry which is preliminary data.</text>
</comment>
<sequence>MEVLRNLNQPSRLRLLHSGNVAASLSSSDGDDYVGSRQVGYWYERNGRIVENLRRVTEPDEETLFVVGASPVVPVKQLLDAEPSTCSPSSLPLPLS</sequence>
<evidence type="ECO:0000313" key="1">
    <source>
        <dbReference type="EMBL" id="KTG09446.1"/>
    </source>
</evidence>
<dbReference type="EMBL" id="LOPU01000029">
    <property type="protein sequence ID" value="KTG09446.1"/>
    <property type="molecule type" value="Genomic_DNA"/>
</dbReference>
<organism evidence="1 2">
    <name type="scientific">Haloprofundus marisrubri</name>
    <dbReference type="NCBI Taxonomy" id="1514971"/>
    <lineage>
        <taxon>Archaea</taxon>
        <taxon>Methanobacteriati</taxon>
        <taxon>Methanobacteriota</taxon>
        <taxon>Stenosarchaea group</taxon>
        <taxon>Halobacteria</taxon>
        <taxon>Halobacteriales</taxon>
        <taxon>Haloferacaceae</taxon>
        <taxon>Haloprofundus</taxon>
    </lineage>
</organism>